<organism evidence="3 4">
    <name type="scientific">Enterococcus rotai</name>
    <dbReference type="NCBI Taxonomy" id="118060"/>
    <lineage>
        <taxon>Bacteria</taxon>
        <taxon>Bacillati</taxon>
        <taxon>Bacillota</taxon>
        <taxon>Bacilli</taxon>
        <taxon>Lactobacillales</taxon>
        <taxon>Enterococcaceae</taxon>
        <taxon>Enterococcus</taxon>
    </lineage>
</organism>
<dbReference type="KEGG" id="erx:ATZ35_08695"/>
<dbReference type="Proteomes" id="UP000067523">
    <property type="component" value="Chromosome"/>
</dbReference>
<keyword evidence="2" id="KW-1133">Transmembrane helix</keyword>
<proteinExistence type="predicted"/>
<keyword evidence="1" id="KW-0175">Coiled coil</keyword>
<feature type="transmembrane region" description="Helical" evidence="2">
    <location>
        <begin position="37"/>
        <end position="58"/>
    </location>
</feature>
<evidence type="ECO:0008006" key="5">
    <source>
        <dbReference type="Google" id="ProtNLM"/>
    </source>
</evidence>
<protein>
    <recommendedName>
        <fullName evidence="5">ABC transporter permease</fullName>
    </recommendedName>
</protein>
<sequence length="281" mass="32662">MNEFIKIVLLFFIYSFIGWLWETIYCSLKARKFVYRGFLVGPYCPIYGFGIIGVLYFLEPLRQNIVVLYLLSTILVTILEYITSYGLEKLFHASWWDYKDVPLNINGRVALPVSLFWGVGCVLIVRVIHPKVMLLEHFLSEKFGLLLPIILLLLITSDLVYTLVNMQSFKKVTTQLSAAVEERKQELAATLNEKRDELSASISELKESVSDEINERKQSKKMERASLIEEFKNTPSIKKLVGHMSYNQKRWIRNYPNLKLKNVKNPSEVQQIIDKNKKNSK</sequence>
<evidence type="ECO:0000256" key="1">
    <source>
        <dbReference type="SAM" id="Coils"/>
    </source>
</evidence>
<feature type="transmembrane region" description="Helical" evidence="2">
    <location>
        <begin position="65"/>
        <end position="85"/>
    </location>
</feature>
<evidence type="ECO:0000313" key="4">
    <source>
        <dbReference type="Proteomes" id="UP000067523"/>
    </source>
</evidence>
<keyword evidence="2" id="KW-0812">Transmembrane</keyword>
<dbReference type="EMBL" id="CP013655">
    <property type="protein sequence ID" value="ALS37233.1"/>
    <property type="molecule type" value="Genomic_DNA"/>
</dbReference>
<dbReference type="AlphaFoldDB" id="A0A0U2XED3"/>
<gene>
    <name evidence="3" type="ORF">ATZ35_08695</name>
</gene>
<keyword evidence="2" id="KW-0472">Membrane</keyword>
<dbReference type="Pfam" id="PF06541">
    <property type="entry name" value="ABC_trans_CmpB"/>
    <property type="match status" value="1"/>
</dbReference>
<feature type="transmembrane region" description="Helical" evidence="2">
    <location>
        <begin position="7"/>
        <end position="25"/>
    </location>
</feature>
<keyword evidence="4" id="KW-1185">Reference proteome</keyword>
<name>A0A0U2XED3_9ENTE</name>
<reference evidence="4" key="1">
    <citation type="submission" date="2015-12" db="EMBL/GenBank/DDBJ databases">
        <authorList>
            <person name="Lauer A."/>
            <person name="Humrighouse B."/>
            <person name="Loparev V."/>
            <person name="Shewmaker P.L."/>
            <person name="Whitney A.M."/>
            <person name="McLaughlin R.W."/>
        </authorList>
    </citation>
    <scope>NUCLEOTIDE SEQUENCE [LARGE SCALE GENOMIC DNA]</scope>
    <source>
        <strain evidence="4">LMG 26678</strain>
    </source>
</reference>
<evidence type="ECO:0000313" key="3">
    <source>
        <dbReference type="EMBL" id="ALS37233.1"/>
    </source>
</evidence>
<dbReference type="RefSeq" id="WP_208926921.1">
    <property type="nucleotide sequence ID" value="NZ_CP013655.1"/>
</dbReference>
<feature type="transmembrane region" description="Helical" evidence="2">
    <location>
        <begin position="145"/>
        <end position="164"/>
    </location>
</feature>
<dbReference type="STRING" id="118060.ATZ35_08695"/>
<feature type="coiled-coil region" evidence="1">
    <location>
        <begin position="177"/>
        <end position="215"/>
    </location>
</feature>
<dbReference type="InterPro" id="IPR010540">
    <property type="entry name" value="CmpB_TMEM229"/>
</dbReference>
<evidence type="ECO:0000256" key="2">
    <source>
        <dbReference type="SAM" id="Phobius"/>
    </source>
</evidence>
<accession>A0A0U2XED3</accession>
<feature type="transmembrane region" description="Helical" evidence="2">
    <location>
        <begin position="105"/>
        <end position="125"/>
    </location>
</feature>